<evidence type="ECO:0000256" key="3">
    <source>
        <dbReference type="ARBA" id="ARBA00022538"/>
    </source>
</evidence>
<dbReference type="PANTHER" id="PTHR43833">
    <property type="entry name" value="POTASSIUM CHANNEL PROTEIN 2-RELATED-RELATED"/>
    <property type="match status" value="1"/>
</dbReference>
<evidence type="ECO:0000259" key="8">
    <source>
        <dbReference type="PROSITE" id="PS51202"/>
    </source>
</evidence>
<dbReference type="InterPro" id="IPR036291">
    <property type="entry name" value="NAD(P)-bd_dom_sf"/>
</dbReference>
<name>A0A1Y6CX24_9GAMM</name>
<dbReference type="SUPFAM" id="SSF116726">
    <property type="entry name" value="TrkA C-terminal domain-like"/>
    <property type="match status" value="2"/>
</dbReference>
<evidence type="ECO:0000256" key="4">
    <source>
        <dbReference type="ARBA" id="ARBA00022958"/>
    </source>
</evidence>
<evidence type="ECO:0000256" key="6">
    <source>
        <dbReference type="ARBA" id="ARBA00023065"/>
    </source>
</evidence>
<dbReference type="Pfam" id="PF02254">
    <property type="entry name" value="TrkA_N"/>
    <property type="match status" value="2"/>
</dbReference>
<keyword evidence="10" id="KW-1185">Reference proteome</keyword>
<dbReference type="Gene3D" id="3.30.70.1450">
    <property type="entry name" value="Regulator of K+ conductance, C-terminal domain"/>
    <property type="match status" value="2"/>
</dbReference>
<dbReference type="NCBIfam" id="NF007031">
    <property type="entry name" value="PRK09496.1-2"/>
    <property type="match status" value="1"/>
</dbReference>
<feature type="domain" description="RCK N-terminal" evidence="7">
    <location>
        <begin position="1"/>
        <end position="122"/>
    </location>
</feature>
<evidence type="ECO:0000259" key="7">
    <source>
        <dbReference type="PROSITE" id="PS51201"/>
    </source>
</evidence>
<dbReference type="FunFam" id="3.40.50.720:FF:000042">
    <property type="entry name" value="Trk system potassium transporter TrkA"/>
    <property type="match status" value="1"/>
</dbReference>
<dbReference type="PRINTS" id="PR00335">
    <property type="entry name" value="KUPTAKETRKA"/>
</dbReference>
<evidence type="ECO:0000256" key="2">
    <source>
        <dbReference type="ARBA" id="ARBA00022448"/>
    </source>
</evidence>
<dbReference type="Pfam" id="PF02080">
    <property type="entry name" value="TrkA_C"/>
    <property type="match status" value="1"/>
</dbReference>
<sequence length="458" mass="49916">MKIIILGAGQVGSSVLGSLASEANDIVMVDSQPGLLKDLQDRFDIGTVQGNAAHPTVLQRAGAAEADMLIAVTSDDETNMLACSIADVLFKVPRKIARVRALEYFTYPGMFSPEAIPIDVVISPERIITQFIERLLEYPGASQVLDFAEGKVRLVSVSAREGGPLVGHEIRELHQHMPNVHARITAIFRKGKAIVPNGRTIIEDGDEVFFLASAEEIKDVMGELRKTEKPYKRLIFAGGGHIGKRVALALESRYQVKVIEKDRKRAKKIASELANTVVLAGDASDKELLLNENIENTDVFCAITNDDEANILSAMLAKRLGARRVISLINKSAYADIVDNAQVDLVISPHQATIGALLRYVRRGDIVQVYSLRHGASEAIEAVAHGRPGFSKVVGLPLGKIKIPPGVVMGALVRGEEVIQFHHDTVIEEGDHVIMFLIDKKLIPAVEQIFQGEGEDRP</sequence>
<dbReference type="InterPro" id="IPR006036">
    <property type="entry name" value="K_uptake_TrkA"/>
</dbReference>
<dbReference type="NCBIfam" id="NF007032">
    <property type="entry name" value="PRK09496.1-4"/>
    <property type="match status" value="1"/>
</dbReference>
<dbReference type="RefSeq" id="WP_085216230.1">
    <property type="nucleotide sequence ID" value="NZ_FXAM01000001.1"/>
</dbReference>
<dbReference type="SUPFAM" id="SSF51735">
    <property type="entry name" value="NAD(P)-binding Rossmann-fold domains"/>
    <property type="match status" value="2"/>
</dbReference>
<proteinExistence type="predicted"/>
<keyword evidence="6" id="KW-0406">Ion transport</keyword>
<dbReference type="EMBL" id="FXAM01000001">
    <property type="protein sequence ID" value="SMF95219.1"/>
    <property type="molecule type" value="Genomic_DNA"/>
</dbReference>
<keyword evidence="2" id="KW-0813">Transport</keyword>
<dbReference type="InterPro" id="IPR003148">
    <property type="entry name" value="RCK_N"/>
</dbReference>
<dbReference type="InterPro" id="IPR050721">
    <property type="entry name" value="Trk_Ktr_HKT_K-transport"/>
</dbReference>
<protein>
    <recommendedName>
        <fullName evidence="1">Trk system potassium uptake protein TrkA</fullName>
    </recommendedName>
</protein>
<feature type="domain" description="RCK N-terminal" evidence="7">
    <location>
        <begin position="231"/>
        <end position="347"/>
    </location>
</feature>
<dbReference type="GO" id="GO:0005886">
    <property type="term" value="C:plasma membrane"/>
    <property type="evidence" value="ECO:0007669"/>
    <property type="project" value="InterPro"/>
</dbReference>
<dbReference type="PROSITE" id="PS51202">
    <property type="entry name" value="RCK_C"/>
    <property type="match status" value="2"/>
</dbReference>
<organism evidence="9 10">
    <name type="scientific">Methylomagnum ishizawai</name>
    <dbReference type="NCBI Taxonomy" id="1760988"/>
    <lineage>
        <taxon>Bacteria</taxon>
        <taxon>Pseudomonadati</taxon>
        <taxon>Pseudomonadota</taxon>
        <taxon>Gammaproteobacteria</taxon>
        <taxon>Methylococcales</taxon>
        <taxon>Methylococcaceae</taxon>
        <taxon>Methylomagnum</taxon>
    </lineage>
</organism>
<dbReference type="AlphaFoldDB" id="A0A1Y6CX24"/>
<keyword evidence="3" id="KW-0633">Potassium transport</keyword>
<dbReference type="InterPro" id="IPR006037">
    <property type="entry name" value="RCK_C"/>
</dbReference>
<evidence type="ECO:0000256" key="5">
    <source>
        <dbReference type="ARBA" id="ARBA00023027"/>
    </source>
</evidence>
<accession>A0A1Y6CX24</accession>
<dbReference type="PANTHER" id="PTHR43833:SF5">
    <property type="entry name" value="TRK SYSTEM POTASSIUM UPTAKE PROTEIN TRKA"/>
    <property type="match status" value="1"/>
</dbReference>
<keyword evidence="4" id="KW-0630">Potassium</keyword>
<dbReference type="OrthoDB" id="9775180at2"/>
<dbReference type="InterPro" id="IPR036721">
    <property type="entry name" value="RCK_C_sf"/>
</dbReference>
<evidence type="ECO:0000256" key="1">
    <source>
        <dbReference type="ARBA" id="ARBA00017378"/>
    </source>
</evidence>
<dbReference type="FunFam" id="3.30.70.1450:FF:000001">
    <property type="entry name" value="Trk system potassium transporter TrkA"/>
    <property type="match status" value="1"/>
</dbReference>
<dbReference type="GO" id="GO:0015079">
    <property type="term" value="F:potassium ion transmembrane transporter activity"/>
    <property type="evidence" value="ECO:0007669"/>
    <property type="project" value="InterPro"/>
</dbReference>
<keyword evidence="5" id="KW-0520">NAD</keyword>
<reference evidence="9 10" key="1">
    <citation type="submission" date="2016-12" db="EMBL/GenBank/DDBJ databases">
        <authorList>
            <person name="Song W.-J."/>
            <person name="Kurnit D.M."/>
        </authorList>
    </citation>
    <scope>NUCLEOTIDE SEQUENCE [LARGE SCALE GENOMIC DNA]</scope>
    <source>
        <strain evidence="9 10">175</strain>
    </source>
</reference>
<feature type="domain" description="RCK C-terminal" evidence="8">
    <location>
        <begin position="367"/>
        <end position="452"/>
    </location>
</feature>
<gene>
    <name evidence="9" type="ORF">SAMN02949497_2572</name>
</gene>
<dbReference type="NCBIfam" id="NF007030">
    <property type="entry name" value="PRK09496.1-1"/>
    <property type="match status" value="1"/>
</dbReference>
<dbReference type="Proteomes" id="UP000192923">
    <property type="component" value="Unassembled WGS sequence"/>
</dbReference>
<feature type="domain" description="RCK C-terminal" evidence="8">
    <location>
        <begin position="142"/>
        <end position="226"/>
    </location>
</feature>
<dbReference type="NCBIfam" id="NF007039">
    <property type="entry name" value="PRK09496.3-2"/>
    <property type="match status" value="1"/>
</dbReference>
<evidence type="ECO:0000313" key="9">
    <source>
        <dbReference type="EMBL" id="SMF95219.1"/>
    </source>
</evidence>
<dbReference type="PROSITE" id="PS51201">
    <property type="entry name" value="RCK_N"/>
    <property type="match status" value="2"/>
</dbReference>
<dbReference type="Gene3D" id="3.40.50.720">
    <property type="entry name" value="NAD(P)-binding Rossmann-like Domain"/>
    <property type="match status" value="2"/>
</dbReference>
<evidence type="ECO:0000313" key="10">
    <source>
        <dbReference type="Proteomes" id="UP000192923"/>
    </source>
</evidence>
<dbReference type="STRING" id="1760988.SAMN02949497_2572"/>